<feature type="domain" description="Glycoside hydrolase family 20 catalytic" evidence="7">
    <location>
        <begin position="137"/>
        <end position="482"/>
    </location>
</feature>
<dbReference type="Pfam" id="PF00728">
    <property type="entry name" value="Glyco_hydro_20"/>
    <property type="match status" value="1"/>
</dbReference>
<proteinExistence type="inferred from homology"/>
<dbReference type="GO" id="GO:0016020">
    <property type="term" value="C:membrane"/>
    <property type="evidence" value="ECO:0007669"/>
    <property type="project" value="TreeGrafter"/>
</dbReference>
<evidence type="ECO:0000256" key="4">
    <source>
        <dbReference type="ARBA" id="ARBA00022801"/>
    </source>
</evidence>
<evidence type="ECO:0000256" key="6">
    <source>
        <dbReference type="PIRSR" id="PIRSR625705-1"/>
    </source>
</evidence>
<gene>
    <name evidence="9" type="ORF">FHR84_001697</name>
</gene>
<dbReference type="GO" id="GO:0005975">
    <property type="term" value="P:carbohydrate metabolic process"/>
    <property type="evidence" value="ECO:0007669"/>
    <property type="project" value="InterPro"/>
</dbReference>
<dbReference type="Gene3D" id="3.30.379.10">
    <property type="entry name" value="Chitobiase/beta-hexosaminidase domain 2-like"/>
    <property type="match status" value="1"/>
</dbReference>
<dbReference type="Pfam" id="PF02838">
    <property type="entry name" value="Glyco_hydro_20b"/>
    <property type="match status" value="1"/>
</dbReference>
<keyword evidence="4 9" id="KW-0378">Hydrolase</keyword>
<comment type="similarity">
    <text evidence="2">Belongs to the glycosyl hydrolase 20 family.</text>
</comment>
<sequence length="531" mass="59141">MNHETPCPLNAVVPRPATVHPRPETLVLDADTTIAGEADAVRWFRETVGGATGLPLREARNGHITFRVTPGELHGPESYRMSITPEGVSVRAHDPAGAHYAAQTLRQLLGAGAWRESVVRTGPWTLPCGELEDHPRFSWRGCHLDLARHFLPKREVLRFVELLAAHKLNVLHLHLTDDQGWRIEVPGLPRLTEVGAWRSGSQLGAGPTAEHLARPHGGYYTSEDLLEIVSYAAEHHITVVPEVDVPGHCQAAIASYPRLGTDPHRRLDVWTGWGVSEHVLNAEESTVDFFRRVFDHVVSVFPSPVVCVGGDEVPATEWENDRRCRERSRELGLPEPAALHGWFLRRMAEHLRDRGRRALGWDEVLDAGGALPSGSIVASWRGEEGGKRAVAAGHDTIMCPEQEVYLDHRQADHPEEPVPVGYLRTLEDVHDYDPVPSDMPDGSAHRVLGTQAQVWTEHLDSPSRVDYAAFPRLCALAEVAWLSARARNFTEFHRRLATYHLPRLEALGVEFRPLDGPRPWQTRPGVPGKPR</sequence>
<dbReference type="Proteomes" id="UP000548304">
    <property type="component" value="Unassembled WGS sequence"/>
</dbReference>
<dbReference type="PRINTS" id="PR00738">
    <property type="entry name" value="GLHYDRLASE20"/>
</dbReference>
<evidence type="ECO:0000256" key="1">
    <source>
        <dbReference type="ARBA" id="ARBA00001231"/>
    </source>
</evidence>
<evidence type="ECO:0000259" key="7">
    <source>
        <dbReference type="Pfam" id="PF00728"/>
    </source>
</evidence>
<dbReference type="SUPFAM" id="SSF51445">
    <property type="entry name" value="(Trans)glycosidases"/>
    <property type="match status" value="1"/>
</dbReference>
<dbReference type="PANTHER" id="PTHR22600:SF57">
    <property type="entry name" value="BETA-N-ACETYLHEXOSAMINIDASE"/>
    <property type="match status" value="1"/>
</dbReference>
<evidence type="ECO:0000259" key="8">
    <source>
        <dbReference type="Pfam" id="PF02838"/>
    </source>
</evidence>
<dbReference type="AlphaFoldDB" id="A0A852YZE5"/>
<feature type="active site" description="Proton donor" evidence="6">
    <location>
        <position position="312"/>
    </location>
</feature>
<dbReference type="InterPro" id="IPR015883">
    <property type="entry name" value="Glyco_hydro_20_cat"/>
</dbReference>
<dbReference type="RefSeq" id="WP_179534847.1">
    <property type="nucleotide sequence ID" value="NZ_JACBYW010000002.1"/>
</dbReference>
<dbReference type="InterPro" id="IPR029018">
    <property type="entry name" value="Hex-like_dom2"/>
</dbReference>
<protein>
    <recommendedName>
        <fullName evidence="3">beta-N-acetylhexosaminidase</fullName>
        <ecNumber evidence="3">3.2.1.52</ecNumber>
    </recommendedName>
</protein>
<evidence type="ECO:0000313" key="10">
    <source>
        <dbReference type="Proteomes" id="UP000548304"/>
    </source>
</evidence>
<dbReference type="Gene3D" id="3.20.20.80">
    <property type="entry name" value="Glycosidases"/>
    <property type="match status" value="1"/>
</dbReference>
<keyword evidence="5 9" id="KW-0326">Glycosidase</keyword>
<feature type="domain" description="Beta-hexosaminidase bacterial type N-terminal" evidence="8">
    <location>
        <begin position="11"/>
        <end position="134"/>
    </location>
</feature>
<name>A0A852YZE5_9ACTN</name>
<keyword evidence="10" id="KW-1185">Reference proteome</keyword>
<dbReference type="GO" id="GO:0004563">
    <property type="term" value="F:beta-N-acetylhexosaminidase activity"/>
    <property type="evidence" value="ECO:0007669"/>
    <property type="project" value="UniProtKB-EC"/>
</dbReference>
<dbReference type="CDD" id="cd06563">
    <property type="entry name" value="GH20_chitobiase-like"/>
    <property type="match status" value="1"/>
</dbReference>
<comment type="caution">
    <text evidence="9">The sequence shown here is derived from an EMBL/GenBank/DDBJ whole genome shotgun (WGS) entry which is preliminary data.</text>
</comment>
<dbReference type="EMBL" id="JACBYW010000002">
    <property type="protein sequence ID" value="NYH78375.1"/>
    <property type="molecule type" value="Genomic_DNA"/>
</dbReference>
<organism evidence="9 10">
    <name type="scientific">Actinopolyspora biskrensis</name>
    <dbReference type="NCBI Taxonomy" id="1470178"/>
    <lineage>
        <taxon>Bacteria</taxon>
        <taxon>Bacillati</taxon>
        <taxon>Actinomycetota</taxon>
        <taxon>Actinomycetes</taxon>
        <taxon>Actinopolysporales</taxon>
        <taxon>Actinopolysporaceae</taxon>
        <taxon>Actinopolyspora</taxon>
    </lineage>
</organism>
<evidence type="ECO:0000256" key="5">
    <source>
        <dbReference type="ARBA" id="ARBA00023295"/>
    </source>
</evidence>
<comment type="catalytic activity">
    <reaction evidence="1">
        <text>Hydrolysis of terminal non-reducing N-acetyl-D-hexosamine residues in N-acetyl-beta-D-hexosaminides.</text>
        <dbReference type="EC" id="3.2.1.52"/>
    </reaction>
</comment>
<dbReference type="InterPro" id="IPR017853">
    <property type="entry name" value="GH"/>
</dbReference>
<evidence type="ECO:0000313" key="9">
    <source>
        <dbReference type="EMBL" id="NYH78375.1"/>
    </source>
</evidence>
<dbReference type="InterPro" id="IPR015882">
    <property type="entry name" value="HEX_bac_N"/>
</dbReference>
<dbReference type="InterPro" id="IPR025705">
    <property type="entry name" value="Beta_hexosaminidase_sua/sub"/>
</dbReference>
<evidence type="ECO:0000256" key="2">
    <source>
        <dbReference type="ARBA" id="ARBA00006285"/>
    </source>
</evidence>
<evidence type="ECO:0000256" key="3">
    <source>
        <dbReference type="ARBA" id="ARBA00012663"/>
    </source>
</evidence>
<dbReference type="EC" id="3.2.1.52" evidence="3"/>
<dbReference type="SUPFAM" id="SSF55545">
    <property type="entry name" value="beta-N-acetylhexosaminidase-like domain"/>
    <property type="match status" value="1"/>
</dbReference>
<dbReference type="GO" id="GO:0030203">
    <property type="term" value="P:glycosaminoglycan metabolic process"/>
    <property type="evidence" value="ECO:0007669"/>
    <property type="project" value="TreeGrafter"/>
</dbReference>
<reference evidence="9 10" key="1">
    <citation type="submission" date="2020-07" db="EMBL/GenBank/DDBJ databases">
        <title>Genomic Encyclopedia of Type Strains, Phase III (KMG-III): the genomes of soil and plant-associated and newly described type strains.</title>
        <authorList>
            <person name="Whitman W."/>
        </authorList>
    </citation>
    <scope>NUCLEOTIDE SEQUENCE [LARGE SCALE GENOMIC DNA]</scope>
    <source>
        <strain evidence="9 10">CECT 8576</strain>
    </source>
</reference>
<accession>A0A852YZE5</accession>
<dbReference type="PANTHER" id="PTHR22600">
    <property type="entry name" value="BETA-HEXOSAMINIDASE"/>
    <property type="match status" value="1"/>
</dbReference>